<dbReference type="Proteomes" id="UP000005622">
    <property type="component" value="Unassembled WGS sequence"/>
</dbReference>
<name>H8Z9Q6_NEMA1</name>
<sequence length="437" mass="48514">MKIENIQETSSTARRESRSRVQAVTSFIWKGPIVAAKKVAKGATFAVKGTSSIVKKGYRMVRNVIPYKVRSTVGRSTKKVKRIAARAARRVFPCVGRRRSSVAPALDVQRSAVALGISEYLAGLYTWAIFKAYCLNWMEMQFILSTLCGIQNTLLRIAELTPSSASEISIALLLSGINCRLEKQYRTIEDLLVDLFLRRQWLLNQAASTVKNEYFLSQEKNTLAYTFASLCSIIEVQACIGSFLAELESTPNACACLQENFNLWKTRPEGLFTLLLENRQVALIKASKPLIDTPHSNVSIVQLPIQENTAEALIIFKEKPAVVFEAPVSEDISCKLPVPVVCAVESAEVAAGTLESTPSEPSTQITEAAVNTLPESTTQQAEATESQSSLPLTMEEISKRHREMCQQKNKQKKEVTLSKGSQRYLKKCLKKAEKNKK</sequence>
<protein>
    <submittedName>
        <fullName evidence="2">Uncharacterized protein</fullName>
    </submittedName>
</protein>
<gene>
    <name evidence="2" type="ORF">NERG_00327</name>
</gene>
<dbReference type="EMBL" id="JH604633">
    <property type="protein sequence ID" value="EHY66687.1"/>
    <property type="molecule type" value="Genomic_DNA"/>
</dbReference>
<organism evidence="2">
    <name type="scientific">Nematocida ausubeli (strain ATCC PRA-371 / ERTm2)</name>
    <name type="common">Nematode killer fungus</name>
    <dbReference type="NCBI Taxonomy" id="1913371"/>
    <lineage>
        <taxon>Eukaryota</taxon>
        <taxon>Fungi</taxon>
        <taxon>Fungi incertae sedis</taxon>
        <taxon>Microsporidia</taxon>
        <taxon>Nematocida</taxon>
    </lineage>
</organism>
<proteinExistence type="predicted"/>
<feature type="region of interest" description="Disordered" evidence="1">
    <location>
        <begin position="373"/>
        <end position="418"/>
    </location>
</feature>
<dbReference type="AlphaFoldDB" id="H8Z9Q6"/>
<dbReference type="HOGENOM" id="CLU_627128_0_0_1"/>
<evidence type="ECO:0000313" key="2">
    <source>
        <dbReference type="EMBL" id="EHY66687.1"/>
    </source>
</evidence>
<reference evidence="2" key="1">
    <citation type="submission" date="2011-03" db="EMBL/GenBank/DDBJ databases">
        <title>The Genome Sequence of Nematocida sp1 strain ERTm2.</title>
        <authorList>
            <consortium name="The Broad Institute Genome Sequencing Platform"/>
            <consortium name="The Broad Institute Genome Sequencing Center for Infectious Disease"/>
            <person name="Cuomo C."/>
            <person name="Troemel E."/>
            <person name="Young S.K."/>
            <person name="Zeng Q."/>
            <person name="Gargeya S."/>
            <person name="Fitzgerald M."/>
            <person name="Haas B."/>
            <person name="Abouelleil A."/>
            <person name="Alvarado L."/>
            <person name="Arachchi H.M."/>
            <person name="Berlin A."/>
            <person name="Brown A."/>
            <person name="Chapman S.B."/>
            <person name="Chen Z."/>
            <person name="Dunbar C."/>
            <person name="Freedman E."/>
            <person name="Gearin G."/>
            <person name="Gellesch M."/>
            <person name="Goldberg J."/>
            <person name="Griggs A."/>
            <person name="Gujja S."/>
            <person name="Heilman E.R."/>
            <person name="Heiman D."/>
            <person name="Howarth C."/>
            <person name="Larson L."/>
            <person name="Lui A."/>
            <person name="MacDonald P.J.P."/>
            <person name="Mehta T."/>
            <person name="Montmayeur A."/>
            <person name="Murphy C."/>
            <person name="Neiman D."/>
            <person name="Pearson M."/>
            <person name="Priest M."/>
            <person name="Roberts A."/>
            <person name="Saif S."/>
            <person name="Shea T."/>
            <person name="Shenoy N."/>
            <person name="Sisk P."/>
            <person name="Stolte C."/>
            <person name="Sykes S."/>
            <person name="White J."/>
            <person name="Yandava C."/>
            <person name="Wortman J."/>
            <person name="Nusbaum C."/>
            <person name="Birren B."/>
        </authorList>
    </citation>
    <scope>NUCLEOTIDE SEQUENCE</scope>
    <source>
        <strain evidence="2">ERTm2</strain>
    </source>
</reference>
<feature type="compositionally biased region" description="Polar residues" evidence="1">
    <location>
        <begin position="373"/>
        <end position="391"/>
    </location>
</feature>
<accession>H8Z9Q6</accession>
<evidence type="ECO:0000256" key="1">
    <source>
        <dbReference type="SAM" id="MobiDB-lite"/>
    </source>
</evidence>